<evidence type="ECO:0000313" key="3">
    <source>
        <dbReference type="Proteomes" id="UP000714380"/>
    </source>
</evidence>
<dbReference type="CDD" id="cd04301">
    <property type="entry name" value="NAT_SF"/>
    <property type="match status" value="1"/>
</dbReference>
<dbReference type="Gene3D" id="3.40.630.30">
    <property type="match status" value="1"/>
</dbReference>
<dbReference type="EMBL" id="JAEDAH010000020">
    <property type="protein sequence ID" value="MCA6062969.1"/>
    <property type="molecule type" value="Genomic_DNA"/>
</dbReference>
<evidence type="ECO:0000259" key="1">
    <source>
        <dbReference type="Pfam" id="PF13508"/>
    </source>
</evidence>
<dbReference type="Proteomes" id="UP000714380">
    <property type="component" value="Unassembled WGS sequence"/>
</dbReference>
<organism evidence="2 3">
    <name type="scientific">Thalassolituus marinus</name>
    <dbReference type="NCBI Taxonomy" id="671053"/>
    <lineage>
        <taxon>Bacteria</taxon>
        <taxon>Pseudomonadati</taxon>
        <taxon>Pseudomonadota</taxon>
        <taxon>Gammaproteobacteria</taxon>
        <taxon>Oceanospirillales</taxon>
        <taxon>Oceanospirillaceae</taxon>
        <taxon>Thalassolituus</taxon>
    </lineage>
</organism>
<name>A0ABS7ZMM9_9GAMM</name>
<comment type="caution">
    <text evidence="2">The sequence shown here is derived from an EMBL/GenBank/DDBJ whole genome shotgun (WGS) entry which is preliminary data.</text>
</comment>
<dbReference type="InterPro" id="IPR000182">
    <property type="entry name" value="GNAT_dom"/>
</dbReference>
<evidence type="ECO:0000313" key="2">
    <source>
        <dbReference type="EMBL" id="MCA6062969.1"/>
    </source>
</evidence>
<gene>
    <name evidence="2" type="ORF">I9W95_05045</name>
</gene>
<protein>
    <submittedName>
        <fullName evidence="2">GNAT family N-acetyltransferase</fullName>
    </submittedName>
</protein>
<dbReference type="InterPro" id="IPR016181">
    <property type="entry name" value="Acyl_CoA_acyltransferase"/>
</dbReference>
<feature type="domain" description="N-acetyltransferase" evidence="1">
    <location>
        <begin position="56"/>
        <end position="119"/>
    </location>
</feature>
<reference evidence="2 3" key="1">
    <citation type="submission" date="2020-12" db="EMBL/GenBank/DDBJ databases">
        <title>Novel Thalassolituus-related marine hydrocarbonoclastic bacteria mediated algae-derived hydrocarbons mineralization in twilight zone of the northern South China Sea.</title>
        <authorList>
            <person name="Dong C."/>
        </authorList>
    </citation>
    <scope>NUCLEOTIDE SEQUENCE [LARGE SCALE GENOMIC DNA]</scope>
    <source>
        <strain evidence="2 3">IMCC1826</strain>
    </source>
</reference>
<dbReference type="SUPFAM" id="SSF55729">
    <property type="entry name" value="Acyl-CoA N-acyltransferases (Nat)"/>
    <property type="match status" value="1"/>
</dbReference>
<sequence length="155" mass="17355">MMQGPDNNSLSIQFSADISLQALNALYKASGDSGRCSPTDQRCGLILNSSGTNELVCGARLLQYDSVWLLRNLCSHPDHRRQGYASALLKHLTSDQALSPLFTIPLPHLNDWYLSNGFQLISEGWLPEALERVLKQSRRRHKDVQMMKAIKANDC</sequence>
<proteinExistence type="predicted"/>
<keyword evidence="3" id="KW-1185">Reference proteome</keyword>
<dbReference type="Pfam" id="PF13508">
    <property type="entry name" value="Acetyltransf_7"/>
    <property type="match status" value="1"/>
</dbReference>
<accession>A0ABS7ZMM9</accession>